<gene>
    <name evidence="2" type="ORF">XAT740_LOCUS8290</name>
</gene>
<organism evidence="2 3">
    <name type="scientific">Adineta ricciae</name>
    <name type="common">Rotifer</name>
    <dbReference type="NCBI Taxonomy" id="249248"/>
    <lineage>
        <taxon>Eukaryota</taxon>
        <taxon>Metazoa</taxon>
        <taxon>Spiralia</taxon>
        <taxon>Gnathifera</taxon>
        <taxon>Rotifera</taxon>
        <taxon>Eurotatoria</taxon>
        <taxon>Bdelloidea</taxon>
        <taxon>Adinetida</taxon>
        <taxon>Adinetidae</taxon>
        <taxon>Adineta</taxon>
    </lineage>
</organism>
<keyword evidence="3" id="KW-1185">Reference proteome</keyword>
<accession>A0A814A350</accession>
<feature type="signal peptide" evidence="1">
    <location>
        <begin position="1"/>
        <end position="24"/>
    </location>
</feature>
<keyword evidence="1" id="KW-0732">Signal</keyword>
<dbReference type="EMBL" id="CAJNOR010000411">
    <property type="protein sequence ID" value="CAF0906243.1"/>
    <property type="molecule type" value="Genomic_DNA"/>
</dbReference>
<evidence type="ECO:0000256" key="1">
    <source>
        <dbReference type="SAM" id="SignalP"/>
    </source>
</evidence>
<feature type="chain" id="PRO_5032601909" evidence="1">
    <location>
        <begin position="25"/>
        <end position="97"/>
    </location>
</feature>
<name>A0A814A350_ADIRI</name>
<dbReference type="AlphaFoldDB" id="A0A814A350"/>
<reference evidence="2" key="1">
    <citation type="submission" date="2021-02" db="EMBL/GenBank/DDBJ databases">
        <authorList>
            <person name="Nowell W R."/>
        </authorList>
    </citation>
    <scope>NUCLEOTIDE SEQUENCE</scope>
</reference>
<comment type="caution">
    <text evidence="2">The sequence shown here is derived from an EMBL/GenBank/DDBJ whole genome shotgun (WGS) entry which is preliminary data.</text>
</comment>
<sequence length="97" mass="10968">MMKSIVSLAVVVFLVILIIQCSSSSSVARKRYYDNWDANNAAGIGDNIESVKSGSNRHKGFNKHDPCENKPLWFLKSQARLGKMSPFYDCLNEQRIE</sequence>
<evidence type="ECO:0000313" key="3">
    <source>
        <dbReference type="Proteomes" id="UP000663828"/>
    </source>
</evidence>
<proteinExistence type="predicted"/>
<dbReference type="Proteomes" id="UP000663828">
    <property type="component" value="Unassembled WGS sequence"/>
</dbReference>
<evidence type="ECO:0000313" key="2">
    <source>
        <dbReference type="EMBL" id="CAF0906243.1"/>
    </source>
</evidence>
<protein>
    <submittedName>
        <fullName evidence="2">Uncharacterized protein</fullName>
    </submittedName>
</protein>